<dbReference type="RefSeq" id="XP_014654902.1">
    <property type="nucleotide sequence ID" value="XM_014799416.1"/>
</dbReference>
<feature type="transmembrane region" description="Helical" evidence="6">
    <location>
        <begin position="39"/>
        <end position="55"/>
    </location>
</feature>
<feature type="transmembrane region" description="Helical" evidence="6">
    <location>
        <begin position="6"/>
        <end position="27"/>
    </location>
</feature>
<dbReference type="Proteomes" id="UP000053758">
    <property type="component" value="Unassembled WGS sequence"/>
</dbReference>
<dbReference type="GO" id="GO:0042147">
    <property type="term" value="P:retrograde transport, endosome to Golgi"/>
    <property type="evidence" value="ECO:0007669"/>
    <property type="project" value="TreeGrafter"/>
</dbReference>
<dbReference type="GO" id="GO:0005768">
    <property type="term" value="C:endosome"/>
    <property type="evidence" value="ECO:0007669"/>
    <property type="project" value="TreeGrafter"/>
</dbReference>
<evidence type="ECO:0000313" key="7">
    <source>
        <dbReference type="EMBL" id="GAK66882.1"/>
    </source>
</evidence>
<proteinExistence type="predicted"/>
<feature type="compositionally biased region" description="Polar residues" evidence="5">
    <location>
        <begin position="161"/>
        <end position="170"/>
    </location>
</feature>
<protein>
    <recommendedName>
        <fullName evidence="9">PQ loop repeat protein</fullName>
    </recommendedName>
</protein>
<evidence type="ECO:0008006" key="9">
    <source>
        <dbReference type="Google" id="ProtNLM"/>
    </source>
</evidence>
<keyword evidence="2 6" id="KW-0812">Transmembrane</keyword>
<evidence type="ECO:0000256" key="4">
    <source>
        <dbReference type="ARBA" id="ARBA00023136"/>
    </source>
</evidence>
<evidence type="ECO:0000313" key="8">
    <source>
        <dbReference type="Proteomes" id="UP000053758"/>
    </source>
</evidence>
<dbReference type="GO" id="GO:0005802">
    <property type="term" value="C:trans-Golgi network"/>
    <property type="evidence" value="ECO:0007669"/>
    <property type="project" value="TreeGrafter"/>
</dbReference>
<name>A0A081CJN6_PSEA2</name>
<evidence type="ECO:0000256" key="2">
    <source>
        <dbReference type="ARBA" id="ARBA00022692"/>
    </source>
</evidence>
<feature type="transmembrane region" description="Helical" evidence="6">
    <location>
        <begin position="205"/>
        <end position="226"/>
    </location>
</feature>
<evidence type="ECO:0000256" key="3">
    <source>
        <dbReference type="ARBA" id="ARBA00022989"/>
    </source>
</evidence>
<dbReference type="Pfam" id="PF04193">
    <property type="entry name" value="PQ-loop"/>
    <property type="match status" value="2"/>
</dbReference>
<dbReference type="FunFam" id="1.20.1280.290:FF:000005">
    <property type="entry name" value="PQ-loop repeat-containing protein 1"/>
    <property type="match status" value="1"/>
</dbReference>
<comment type="subcellular location">
    <subcellularLocation>
        <location evidence="1">Membrane</location>
        <topology evidence="1">Multi-pass membrane protein</topology>
    </subcellularLocation>
</comment>
<dbReference type="GeneID" id="26305982"/>
<organism evidence="7">
    <name type="scientific">Pseudozyma antarctica</name>
    <name type="common">Yeast</name>
    <name type="synonym">Candida antarctica</name>
    <dbReference type="NCBI Taxonomy" id="84753"/>
    <lineage>
        <taxon>Eukaryota</taxon>
        <taxon>Fungi</taxon>
        <taxon>Dikarya</taxon>
        <taxon>Basidiomycota</taxon>
        <taxon>Ustilaginomycotina</taxon>
        <taxon>Ustilaginomycetes</taxon>
        <taxon>Ustilaginales</taxon>
        <taxon>Ustilaginaceae</taxon>
        <taxon>Moesziomyces</taxon>
    </lineage>
</organism>
<dbReference type="GO" id="GO:0045332">
    <property type="term" value="P:phospholipid translocation"/>
    <property type="evidence" value="ECO:0007669"/>
    <property type="project" value="TreeGrafter"/>
</dbReference>
<keyword evidence="4 6" id="KW-0472">Membrane</keyword>
<evidence type="ECO:0000256" key="6">
    <source>
        <dbReference type="SAM" id="Phobius"/>
    </source>
</evidence>
<dbReference type="HOGENOM" id="CLU_049047_0_0_1"/>
<feature type="transmembrane region" description="Helical" evidence="6">
    <location>
        <begin position="232"/>
        <end position="254"/>
    </location>
</feature>
<reference evidence="7" key="1">
    <citation type="submission" date="2014-07" db="EMBL/GenBank/DDBJ databases">
        <title>Draft genome sequence of the yeast Pseudozyma antarctica JCM 10317 known as a producer of lipase B which used in a wide range of industrial applications.</title>
        <authorList>
            <person name="Morita T."/>
            <person name="Saika A."/>
            <person name="Koike H."/>
        </authorList>
    </citation>
    <scope>NUCLEOTIDE SEQUENCE</scope>
    <source>
        <strain evidence="7">JCM 10317</strain>
    </source>
</reference>
<keyword evidence="8" id="KW-1185">Reference proteome</keyword>
<feature type="region of interest" description="Disordered" evidence="5">
    <location>
        <begin position="161"/>
        <end position="182"/>
    </location>
</feature>
<dbReference type="EMBL" id="DF830082">
    <property type="protein sequence ID" value="GAK66882.1"/>
    <property type="molecule type" value="Genomic_DNA"/>
</dbReference>
<gene>
    <name evidence="7" type="ORF">PAN0_015d5106</name>
</gene>
<dbReference type="PANTHER" id="PTHR14856:SF9">
    <property type="entry name" value="PQ-LOOP REPEAT-CONTAINING PROTEIN 1"/>
    <property type="match status" value="1"/>
</dbReference>
<dbReference type="GO" id="GO:0005829">
    <property type="term" value="C:cytosol"/>
    <property type="evidence" value="ECO:0007669"/>
    <property type="project" value="GOC"/>
</dbReference>
<dbReference type="InterPro" id="IPR052241">
    <property type="entry name" value="SLC66/Scramblase_ANY1"/>
</dbReference>
<feature type="region of interest" description="Disordered" evidence="5">
    <location>
        <begin position="317"/>
        <end position="394"/>
    </location>
</feature>
<feature type="compositionally biased region" description="Polar residues" evidence="5">
    <location>
        <begin position="326"/>
        <end position="336"/>
    </location>
</feature>
<feature type="transmembrane region" description="Helical" evidence="6">
    <location>
        <begin position="61"/>
        <end position="82"/>
    </location>
</feature>
<dbReference type="GO" id="GO:0016020">
    <property type="term" value="C:membrane"/>
    <property type="evidence" value="ECO:0007669"/>
    <property type="project" value="UniProtKB-SubCell"/>
</dbReference>
<dbReference type="AlphaFoldDB" id="A0A081CJN6"/>
<dbReference type="PANTHER" id="PTHR14856">
    <property type="entry name" value="PQ-LOOP REPEAT-CONTAINING PROTEIN 1-LIKE PROTEIN"/>
    <property type="match status" value="1"/>
</dbReference>
<accession>A0A081CJN6</accession>
<dbReference type="InterPro" id="IPR006603">
    <property type="entry name" value="PQ-loop_rpt"/>
</dbReference>
<dbReference type="Gene3D" id="1.20.1280.290">
    <property type="match status" value="2"/>
</dbReference>
<keyword evidence="3 6" id="KW-1133">Transmembrane helix</keyword>
<evidence type="ECO:0000256" key="5">
    <source>
        <dbReference type="SAM" id="MobiDB-lite"/>
    </source>
</evidence>
<evidence type="ECO:0000256" key="1">
    <source>
        <dbReference type="ARBA" id="ARBA00004141"/>
    </source>
</evidence>
<sequence>MSVSTLASLGMAIGAPLVYADQAYSIYRKQDARGFSHDVCAVLLLANITRCFFWLGERFEFALLLQSILMIAAQLGLLYLCIRFKPVTRFSKSISSDGARVVFNADEDQQPSQTSQPSRSTTHDLMDVHAAEQEEDQLYADKQPLLVTLGSLFRGNSYGRLSSTDPTTSAGGLPPPNTSSRTRSLMAALKPSGSRPLNFWQWADYNSYLVFLALFSLLLLLLYVIFSSSTTFIAVLGYVALGLESTLPIPQLIANHRRKSLAGFRASVLLGWLGGDSFKLLYFVLRSSPVQFTSCAAFQLSIDLAILAQSRVYRQNTERDEEAMRSNAQPNTQQQRAQDEIEEDEHVPTTSQPKPKNKQKQKQKVASEEDELLDPHHVIAIEADDEGDLSNSRT</sequence>